<dbReference type="Pfam" id="PF02954">
    <property type="entry name" value="HTH_8"/>
    <property type="match status" value="1"/>
</dbReference>
<dbReference type="SUPFAM" id="SSF55785">
    <property type="entry name" value="PYP-like sensor domain (PAS domain)"/>
    <property type="match status" value="1"/>
</dbReference>
<evidence type="ECO:0000256" key="3">
    <source>
        <dbReference type="ARBA" id="ARBA00023015"/>
    </source>
</evidence>
<dbReference type="InterPro" id="IPR002197">
    <property type="entry name" value="HTH_Fis"/>
</dbReference>
<evidence type="ECO:0000259" key="6">
    <source>
        <dbReference type="PROSITE" id="PS50112"/>
    </source>
</evidence>
<comment type="caution">
    <text evidence="7">The sequence shown here is derived from an EMBL/GenBank/DDBJ whole genome shotgun (WGS) entry which is preliminary data.</text>
</comment>
<dbReference type="PATRIC" id="fig|1217712.3.peg.2307"/>
<dbReference type="GO" id="GO:0005524">
    <property type="term" value="F:ATP binding"/>
    <property type="evidence" value="ECO:0007669"/>
    <property type="project" value="UniProtKB-KW"/>
</dbReference>
<evidence type="ECO:0000256" key="1">
    <source>
        <dbReference type="ARBA" id="ARBA00022741"/>
    </source>
</evidence>
<dbReference type="Pfam" id="PF13426">
    <property type="entry name" value="PAS_9"/>
    <property type="match status" value="1"/>
</dbReference>
<dbReference type="InterPro" id="IPR003593">
    <property type="entry name" value="AAA+_ATPase"/>
</dbReference>
<dbReference type="InterPro" id="IPR002078">
    <property type="entry name" value="Sigma_54_int"/>
</dbReference>
<sequence length="471" mass="53407">MDWINFFDKENSRDVRISKKMFISIMDAIDDGVFITDGMGQILFANDAYLMLTGLERNDLIDHSILELVNAGVLSRSVSLEVIKSCKKTTILQSLKNGKELLVTGHPVFHETTNSLIAVITSVRDITALLRAQNAQRELEDIKNTQKKYSHSKPFADLFEHLSDSTNQIYQLADRLAASDIKVLIQGSTGTGKTMLARHIHNRSKRKDKPFLEINCATMPDGLLESELFGYVPGAFTGALQKGKKGLFEAVNGGTLFLDEVGDLPLALQAKILKVIEDNRFIPVGGSDYVYTDVRIISATHHNLQELMKKGTFRNDLYYRLCVAKLHLDDLKDRISEIEPLTNHYLKFFNHKYQLNRTYSKTVIQMMKQYSWPGNIRELTNFIEQTVVMSQADQIQPTDIPANIFDEPQSFIDVSASQPTERNLKRQVEAFEYGIIAKALTEFKTTQKAAQSLGIDQSTLVKKRQRYMENL</sequence>
<dbReference type="SUPFAM" id="SSF46689">
    <property type="entry name" value="Homeodomain-like"/>
    <property type="match status" value="1"/>
</dbReference>
<dbReference type="AlphaFoldDB" id="N8UV76"/>
<feature type="domain" description="Sigma-54 factor interaction" evidence="5">
    <location>
        <begin position="163"/>
        <end position="388"/>
    </location>
</feature>
<dbReference type="InterPro" id="IPR025944">
    <property type="entry name" value="Sigma_54_int_dom_CS"/>
</dbReference>
<feature type="domain" description="PAS" evidence="6">
    <location>
        <begin position="18"/>
        <end position="70"/>
    </location>
</feature>
<keyword evidence="2" id="KW-0067">ATP-binding</keyword>
<reference evidence="7 8" key="1">
    <citation type="submission" date="2013-02" db="EMBL/GenBank/DDBJ databases">
        <title>The Genome Sequence of Acinetobacter sp. NIPH 758.</title>
        <authorList>
            <consortium name="The Broad Institute Genome Sequencing Platform"/>
            <consortium name="The Broad Institute Genome Sequencing Center for Infectious Disease"/>
            <person name="Cerqueira G."/>
            <person name="Feldgarden M."/>
            <person name="Courvalin P."/>
            <person name="Perichon B."/>
            <person name="Grillot-Courvalin C."/>
            <person name="Clermont D."/>
            <person name="Rocha E."/>
            <person name="Yoon E.-J."/>
            <person name="Nemec A."/>
            <person name="Walker B."/>
            <person name="Young S.K."/>
            <person name="Zeng Q."/>
            <person name="Gargeya S."/>
            <person name="Fitzgerald M."/>
            <person name="Haas B."/>
            <person name="Abouelleil A."/>
            <person name="Alvarado L."/>
            <person name="Arachchi H.M."/>
            <person name="Berlin A.M."/>
            <person name="Chapman S.B."/>
            <person name="Dewar J."/>
            <person name="Goldberg J."/>
            <person name="Griggs A."/>
            <person name="Gujja S."/>
            <person name="Hansen M."/>
            <person name="Howarth C."/>
            <person name="Imamovic A."/>
            <person name="Larimer J."/>
            <person name="McCowan C."/>
            <person name="Murphy C."/>
            <person name="Neiman D."/>
            <person name="Pearson M."/>
            <person name="Priest M."/>
            <person name="Roberts A."/>
            <person name="Saif S."/>
            <person name="Shea T."/>
            <person name="Sisk P."/>
            <person name="Sykes S."/>
            <person name="Wortman J."/>
            <person name="Nusbaum C."/>
            <person name="Birren B."/>
        </authorList>
    </citation>
    <scope>NUCLEOTIDE SEQUENCE [LARGE SCALE GENOMIC DNA]</scope>
    <source>
        <strain evidence="7 8">NIPH 758</strain>
    </source>
</reference>
<dbReference type="InterPro" id="IPR035965">
    <property type="entry name" value="PAS-like_dom_sf"/>
</dbReference>
<dbReference type="PROSITE" id="PS00688">
    <property type="entry name" value="SIGMA54_INTERACT_3"/>
    <property type="match status" value="1"/>
</dbReference>
<keyword evidence="3" id="KW-0805">Transcription regulation</keyword>
<accession>N8UV76</accession>
<dbReference type="HOGENOM" id="CLU_000445_8_1_6"/>
<dbReference type="GO" id="GO:0006355">
    <property type="term" value="P:regulation of DNA-templated transcription"/>
    <property type="evidence" value="ECO:0007669"/>
    <property type="project" value="InterPro"/>
</dbReference>
<dbReference type="Gene3D" id="1.10.10.60">
    <property type="entry name" value="Homeodomain-like"/>
    <property type="match status" value="1"/>
</dbReference>
<dbReference type="eggNOG" id="COG3829">
    <property type="taxonomic scope" value="Bacteria"/>
</dbReference>
<gene>
    <name evidence="7" type="ORF">F971_02397</name>
</gene>
<dbReference type="SMART" id="SM00382">
    <property type="entry name" value="AAA"/>
    <property type="match status" value="1"/>
</dbReference>
<protein>
    <recommendedName>
        <fullName evidence="9">Transcriptional regulatory protein TyrR</fullName>
    </recommendedName>
</protein>
<dbReference type="InterPro" id="IPR058031">
    <property type="entry name" value="AAA_lid_NorR"/>
</dbReference>
<dbReference type="CDD" id="cd00130">
    <property type="entry name" value="PAS"/>
    <property type="match status" value="1"/>
</dbReference>
<evidence type="ECO:0008006" key="9">
    <source>
        <dbReference type="Google" id="ProtNLM"/>
    </source>
</evidence>
<keyword evidence="4" id="KW-0804">Transcription</keyword>
<dbReference type="Gene3D" id="1.10.8.60">
    <property type="match status" value="1"/>
</dbReference>
<organism evidence="7 8">
    <name type="scientific">Acinetobacter vivianii</name>
    <dbReference type="NCBI Taxonomy" id="1776742"/>
    <lineage>
        <taxon>Bacteria</taxon>
        <taxon>Pseudomonadati</taxon>
        <taxon>Pseudomonadota</taxon>
        <taxon>Gammaproteobacteria</taxon>
        <taxon>Moraxellales</taxon>
        <taxon>Moraxellaceae</taxon>
        <taxon>Acinetobacter</taxon>
    </lineage>
</organism>
<dbReference type="Gene3D" id="3.30.450.20">
    <property type="entry name" value="PAS domain"/>
    <property type="match status" value="1"/>
</dbReference>
<dbReference type="InterPro" id="IPR000014">
    <property type="entry name" value="PAS"/>
</dbReference>
<dbReference type="Proteomes" id="UP000013049">
    <property type="component" value="Unassembled WGS sequence"/>
</dbReference>
<dbReference type="GO" id="GO:0043565">
    <property type="term" value="F:sequence-specific DNA binding"/>
    <property type="evidence" value="ECO:0007669"/>
    <property type="project" value="InterPro"/>
</dbReference>
<dbReference type="InterPro" id="IPR009057">
    <property type="entry name" value="Homeodomain-like_sf"/>
</dbReference>
<dbReference type="SUPFAM" id="SSF52540">
    <property type="entry name" value="P-loop containing nucleoside triphosphate hydrolases"/>
    <property type="match status" value="1"/>
</dbReference>
<dbReference type="FunFam" id="3.40.50.300:FF:000006">
    <property type="entry name" value="DNA-binding transcriptional regulator NtrC"/>
    <property type="match status" value="1"/>
</dbReference>
<dbReference type="Gene3D" id="3.40.50.300">
    <property type="entry name" value="P-loop containing nucleotide triphosphate hydrolases"/>
    <property type="match status" value="1"/>
</dbReference>
<keyword evidence="1" id="KW-0547">Nucleotide-binding</keyword>
<dbReference type="SMART" id="SM00091">
    <property type="entry name" value="PAS"/>
    <property type="match status" value="1"/>
</dbReference>
<dbReference type="PROSITE" id="PS50112">
    <property type="entry name" value="PAS"/>
    <property type="match status" value="1"/>
</dbReference>
<dbReference type="PANTHER" id="PTHR32071">
    <property type="entry name" value="TRANSCRIPTIONAL REGULATORY PROTEIN"/>
    <property type="match status" value="1"/>
</dbReference>
<dbReference type="PROSITE" id="PS50045">
    <property type="entry name" value="SIGMA54_INTERACT_4"/>
    <property type="match status" value="1"/>
</dbReference>
<evidence type="ECO:0000313" key="7">
    <source>
        <dbReference type="EMBL" id="ENU91305.1"/>
    </source>
</evidence>
<evidence type="ECO:0000259" key="5">
    <source>
        <dbReference type="PROSITE" id="PS50045"/>
    </source>
</evidence>
<dbReference type="Pfam" id="PF25601">
    <property type="entry name" value="AAA_lid_14"/>
    <property type="match status" value="1"/>
</dbReference>
<dbReference type="EMBL" id="APPC01000018">
    <property type="protein sequence ID" value="ENU91305.1"/>
    <property type="molecule type" value="Genomic_DNA"/>
</dbReference>
<proteinExistence type="predicted"/>
<dbReference type="Pfam" id="PF00158">
    <property type="entry name" value="Sigma54_activat"/>
    <property type="match status" value="1"/>
</dbReference>
<dbReference type="CDD" id="cd00009">
    <property type="entry name" value="AAA"/>
    <property type="match status" value="1"/>
</dbReference>
<evidence type="ECO:0000313" key="8">
    <source>
        <dbReference type="Proteomes" id="UP000013049"/>
    </source>
</evidence>
<evidence type="ECO:0000256" key="4">
    <source>
        <dbReference type="ARBA" id="ARBA00023163"/>
    </source>
</evidence>
<dbReference type="NCBIfam" id="TIGR00229">
    <property type="entry name" value="sensory_box"/>
    <property type="match status" value="1"/>
</dbReference>
<evidence type="ECO:0000256" key="2">
    <source>
        <dbReference type="ARBA" id="ARBA00022840"/>
    </source>
</evidence>
<dbReference type="InterPro" id="IPR027417">
    <property type="entry name" value="P-loop_NTPase"/>
</dbReference>
<name>N8UV76_9GAMM</name>
<dbReference type="PANTHER" id="PTHR32071:SF57">
    <property type="entry name" value="C4-DICARBOXYLATE TRANSPORT TRANSCRIPTIONAL REGULATORY PROTEIN DCTD"/>
    <property type="match status" value="1"/>
</dbReference>